<feature type="disulfide bond" evidence="16">
    <location>
        <begin position="223"/>
        <end position="237"/>
    </location>
</feature>
<feature type="disulfide bond" evidence="16">
    <location>
        <begin position="437"/>
        <end position="443"/>
    </location>
</feature>
<gene>
    <name evidence="18" type="primary">LOC101616928</name>
</gene>
<feature type="disulfide bond" evidence="16">
    <location>
        <begin position="60"/>
        <end position="351"/>
    </location>
</feature>
<dbReference type="PRINTS" id="PR00846">
    <property type="entry name" value="GLHYDRLASE56"/>
</dbReference>
<evidence type="ECO:0000256" key="2">
    <source>
        <dbReference type="ARBA" id="ARBA00004609"/>
    </source>
</evidence>
<dbReference type="InterPro" id="IPR017853">
    <property type="entry name" value="GH"/>
</dbReference>
<dbReference type="EC" id="3.2.1.35" evidence="13 17"/>
<evidence type="ECO:0000256" key="4">
    <source>
        <dbReference type="ARBA" id="ARBA00022475"/>
    </source>
</evidence>
<evidence type="ECO:0000256" key="12">
    <source>
        <dbReference type="ARBA" id="ARBA00023295"/>
    </source>
</evidence>
<dbReference type="OMA" id="PFLWVWN"/>
<evidence type="ECO:0000256" key="16">
    <source>
        <dbReference type="PIRSR" id="PIRSR038193-3"/>
    </source>
</evidence>
<comment type="subcellular location">
    <subcellularLocation>
        <location evidence="2">Cell membrane</location>
        <topology evidence="2">Lipid-anchor</topology>
        <topology evidence="2">GPI-anchor</topology>
    </subcellularLocation>
</comment>
<keyword evidence="6" id="KW-0732">Signal</keyword>
<dbReference type="Proteomes" id="UP000694385">
    <property type="component" value="Unassembled WGS sequence"/>
</dbReference>
<evidence type="ECO:0000256" key="13">
    <source>
        <dbReference type="PIRNR" id="PIRNR038193"/>
    </source>
</evidence>
<dbReference type="PIRSF" id="PIRSF038193">
    <property type="entry name" value="Hyaluronidase"/>
    <property type="match status" value="1"/>
</dbReference>
<evidence type="ECO:0000313" key="18">
    <source>
        <dbReference type="Ensembl" id="ENSJJAP00000007269.1"/>
    </source>
</evidence>
<evidence type="ECO:0000256" key="11">
    <source>
        <dbReference type="ARBA" id="ARBA00023288"/>
    </source>
</evidence>
<dbReference type="PANTHER" id="PTHR11769">
    <property type="entry name" value="HYALURONIDASE"/>
    <property type="match status" value="1"/>
</dbReference>
<evidence type="ECO:0000256" key="3">
    <source>
        <dbReference type="ARBA" id="ARBA00008871"/>
    </source>
</evidence>
<keyword evidence="19" id="KW-1185">Reference proteome</keyword>
<evidence type="ECO:0000256" key="8">
    <source>
        <dbReference type="ARBA" id="ARBA00023136"/>
    </source>
</evidence>
<dbReference type="GO" id="GO:0030214">
    <property type="term" value="P:hyaluronan catabolic process"/>
    <property type="evidence" value="ECO:0007669"/>
    <property type="project" value="TreeGrafter"/>
</dbReference>
<sequence>MGQSTFKCLFLKGLFEHSQVYHTVLVFLLIPCSLTLDFRAPPIIPNIPFLWAWNAPTDKCLGKYSEPIDLKIFSLKGSPKKSLTGQGVTIFYTDRLGYYPHIDSSQTSKYGGIPQLGLLKDHLDKAKTDILYYMPMDNVGLAVIDWEDWRPTWERNWKPKDIYRNKSVELVQQQNAQLSLSEAIKLAKEEFEKAGRSFMEETLKLGKALRPNHFWGYYLFPDCYNHRIHDPNYSGFCPNIEKQRNDALDWLWNQSTALYPSIYLRSDLKSNPNAALYVRGRVQEAIRVSKVPDARNPLPIFVYTRLVFTDKIFEFLSQYDLVNTIGETVALGVSGMVIWGTTALARSMKTCLTLHDYMETTLNPYLINVTLASKMCSQALCEDQGVCTRKNWNSNEYLHLNPTNFAIQFQQNGKYEVRGKPTVDDLEYFSKKFRCNCYANLNCKERNDMDKVRAINVCAFEDVCINVLLYSDPSSEPDAWQASSLANTIQNTDHPISATVPPCVPRTYIGMCLLVLSIYLL</sequence>
<feature type="disulfide bond" evidence="16">
    <location>
        <begin position="381"/>
        <end position="435"/>
    </location>
</feature>
<dbReference type="GO" id="GO:0098552">
    <property type="term" value="C:side of membrane"/>
    <property type="evidence" value="ECO:0007669"/>
    <property type="project" value="UniProtKB-KW"/>
</dbReference>
<dbReference type="FunFam" id="3.20.20.70:FF:000065">
    <property type="entry name" value="Hyaluronidase"/>
    <property type="match status" value="1"/>
</dbReference>
<keyword evidence="10" id="KW-0325">Glycoprotein</keyword>
<evidence type="ECO:0000256" key="5">
    <source>
        <dbReference type="ARBA" id="ARBA00022622"/>
    </source>
</evidence>
<dbReference type="PRINTS" id="PR00848">
    <property type="entry name" value="SPERMPH20"/>
</dbReference>
<keyword evidence="4" id="KW-1003">Cell membrane</keyword>
<evidence type="ECO:0000256" key="14">
    <source>
        <dbReference type="PIRSR" id="PIRSR038193-1"/>
    </source>
</evidence>
<feature type="active site" description="Proton donor" evidence="14">
    <location>
        <position position="147"/>
    </location>
</feature>
<keyword evidence="7 13" id="KW-0378">Hydrolase</keyword>
<dbReference type="InterPro" id="IPR013785">
    <property type="entry name" value="Aldolase_TIM"/>
</dbReference>
<keyword evidence="9 16" id="KW-1015">Disulfide bond</keyword>
<keyword evidence="12 13" id="KW-0326">Glycosidase</keyword>
<evidence type="ECO:0000256" key="7">
    <source>
        <dbReference type="ARBA" id="ARBA00022801"/>
    </source>
</evidence>
<keyword evidence="11" id="KW-0449">Lipoprotein</keyword>
<dbReference type="GeneTree" id="ENSGT01020000230364"/>
<comment type="catalytic activity">
    <reaction evidence="1 13 17">
        <text>Random hydrolysis of (1-&gt;4)-linkages between N-acetyl-beta-D-glucosamine and D-glucuronate residues in hyaluronate.</text>
        <dbReference type="EC" id="3.2.1.35"/>
    </reaction>
</comment>
<dbReference type="GlyCosmos" id="A0A8C5KGA4">
    <property type="glycosylation" value="1 site, No reported glycans"/>
</dbReference>
<dbReference type="AlphaFoldDB" id="A0A8C5KGA4"/>
<protein>
    <recommendedName>
        <fullName evidence="13 17">Hyaluronidase</fullName>
        <ecNumber evidence="13 17">3.2.1.35</ecNumber>
    </recommendedName>
</protein>
<dbReference type="SUPFAM" id="SSF51445">
    <property type="entry name" value="(Trans)glycosidases"/>
    <property type="match status" value="1"/>
</dbReference>
<evidence type="ECO:0000256" key="10">
    <source>
        <dbReference type="ARBA" id="ARBA00023180"/>
    </source>
</evidence>
<dbReference type="PIRSF" id="PIRSF500773">
    <property type="entry name" value="Hyaluronidase_PH20_Hyal5"/>
    <property type="match status" value="1"/>
</dbReference>
<name>A0A8C5KGA4_JACJA</name>
<dbReference type="GO" id="GO:0005886">
    <property type="term" value="C:plasma membrane"/>
    <property type="evidence" value="ECO:0007669"/>
    <property type="project" value="UniProtKB-SubCell"/>
</dbReference>
<evidence type="ECO:0000256" key="17">
    <source>
        <dbReference type="RuleBase" id="RU610713"/>
    </source>
</evidence>
<dbReference type="GO" id="GO:0005975">
    <property type="term" value="P:carbohydrate metabolic process"/>
    <property type="evidence" value="ECO:0007669"/>
    <property type="project" value="UniProtKB-UniRule"/>
</dbReference>
<comment type="similarity">
    <text evidence="3 13 17">Belongs to the glycosyl hydrolase 56 family.</text>
</comment>
<evidence type="ECO:0000256" key="9">
    <source>
        <dbReference type="ARBA" id="ARBA00023157"/>
    </source>
</evidence>
<reference evidence="18" key="1">
    <citation type="submission" date="2025-08" db="UniProtKB">
        <authorList>
            <consortium name="Ensembl"/>
        </authorList>
    </citation>
    <scope>IDENTIFICATION</scope>
</reference>
<dbReference type="Pfam" id="PF01630">
    <property type="entry name" value="Glyco_hydro_56"/>
    <property type="match status" value="1"/>
</dbReference>
<dbReference type="InterPro" id="IPR018155">
    <property type="entry name" value="Hyaluronidase"/>
</dbReference>
<accession>A0A8C5KGA4</accession>
<keyword evidence="8" id="KW-0472">Membrane</keyword>
<dbReference type="Gene3D" id="3.20.20.70">
    <property type="entry name" value="Aldolase class I"/>
    <property type="match status" value="1"/>
</dbReference>
<evidence type="ECO:0000256" key="15">
    <source>
        <dbReference type="PIRSR" id="PIRSR038193-2"/>
    </source>
</evidence>
<dbReference type="GO" id="GO:0004415">
    <property type="term" value="F:hyalurononglucosaminidase activity"/>
    <property type="evidence" value="ECO:0007669"/>
    <property type="project" value="UniProtKB-UniRule"/>
</dbReference>
<dbReference type="PANTHER" id="PTHR11769:SF20">
    <property type="entry name" value="HYALURONIDASE PH-20"/>
    <property type="match status" value="1"/>
</dbReference>
<reference evidence="18" key="2">
    <citation type="submission" date="2025-09" db="UniProtKB">
        <authorList>
            <consortium name="Ensembl"/>
        </authorList>
    </citation>
    <scope>IDENTIFICATION</scope>
</reference>
<evidence type="ECO:0000313" key="19">
    <source>
        <dbReference type="Proteomes" id="UP000694385"/>
    </source>
</evidence>
<dbReference type="GO" id="GO:0007342">
    <property type="term" value="P:fusion of sperm to egg plasma membrane involved in single fertilization"/>
    <property type="evidence" value="ECO:0007669"/>
    <property type="project" value="InterPro"/>
</dbReference>
<feature type="glycosylation site" description="N-linked (GlcNAc...) asparagine" evidence="15">
    <location>
        <position position="368"/>
    </location>
</feature>
<feature type="disulfide bond" evidence="16">
    <location>
        <begin position="376"/>
        <end position="387"/>
    </location>
</feature>
<dbReference type="GO" id="GO:0001669">
    <property type="term" value="C:acrosomal vesicle"/>
    <property type="evidence" value="ECO:0007669"/>
    <property type="project" value="TreeGrafter"/>
</dbReference>
<keyword evidence="5" id="KW-0336">GPI-anchor</keyword>
<organism evidence="18 19">
    <name type="scientific">Jaculus jaculus</name>
    <name type="common">Lesser Egyptian jerboa</name>
    <dbReference type="NCBI Taxonomy" id="51337"/>
    <lineage>
        <taxon>Eukaryota</taxon>
        <taxon>Metazoa</taxon>
        <taxon>Chordata</taxon>
        <taxon>Craniata</taxon>
        <taxon>Vertebrata</taxon>
        <taxon>Euteleostomi</taxon>
        <taxon>Mammalia</taxon>
        <taxon>Eutheria</taxon>
        <taxon>Euarchontoglires</taxon>
        <taxon>Glires</taxon>
        <taxon>Rodentia</taxon>
        <taxon>Myomorpha</taxon>
        <taxon>Dipodoidea</taxon>
        <taxon>Dipodidae</taxon>
        <taxon>Dipodinae</taxon>
        <taxon>Jaculus</taxon>
    </lineage>
</organism>
<evidence type="ECO:0000256" key="1">
    <source>
        <dbReference type="ARBA" id="ARBA00000251"/>
    </source>
</evidence>
<dbReference type="Ensembl" id="ENSJJAT00000013675.1">
    <property type="protein sequence ID" value="ENSJJAP00000007269.1"/>
    <property type="gene ID" value="ENSJJAG00000011717.1"/>
</dbReference>
<evidence type="ECO:0000256" key="6">
    <source>
        <dbReference type="ARBA" id="ARBA00022729"/>
    </source>
</evidence>
<dbReference type="InterPro" id="IPR001439">
    <property type="entry name" value="Hyaluronidase_PH20/Hyal5"/>
</dbReference>
<proteinExistence type="inferred from homology"/>